<dbReference type="Proteomes" id="UP000551353">
    <property type="component" value="Unassembled WGS sequence"/>
</dbReference>
<gene>
    <name evidence="1" type="ORF">GGD56_000554</name>
</gene>
<evidence type="ECO:0000313" key="1">
    <source>
        <dbReference type="EMBL" id="MBB4226734.1"/>
    </source>
</evidence>
<keyword evidence="2" id="KW-1185">Reference proteome</keyword>
<name>A0ABR6IFW4_9HYPH</name>
<reference evidence="1 2" key="1">
    <citation type="submission" date="2020-08" db="EMBL/GenBank/DDBJ databases">
        <title>Genomic Encyclopedia of Type Strains, Phase IV (KMG-V): Genome sequencing to study the core and pangenomes of soil and plant-associated prokaryotes.</title>
        <authorList>
            <person name="Whitman W."/>
        </authorList>
    </citation>
    <scope>NUCLEOTIDE SEQUENCE [LARGE SCALE GENOMIC DNA]</scope>
    <source>
        <strain evidence="1 2">SEMIA 4087</strain>
    </source>
</reference>
<comment type="caution">
    <text evidence="1">The sequence shown here is derived from an EMBL/GenBank/DDBJ whole genome shotgun (WGS) entry which is preliminary data.</text>
</comment>
<evidence type="ECO:0000313" key="2">
    <source>
        <dbReference type="Proteomes" id="UP000551353"/>
    </source>
</evidence>
<accession>A0ABR6IFW4</accession>
<proteinExistence type="predicted"/>
<dbReference type="EMBL" id="JACIFX010000001">
    <property type="protein sequence ID" value="MBB4226734.1"/>
    <property type="molecule type" value="Genomic_DNA"/>
</dbReference>
<organism evidence="1 2">
    <name type="scientific">Rhizobium mongolense</name>
    <dbReference type="NCBI Taxonomy" id="57676"/>
    <lineage>
        <taxon>Bacteria</taxon>
        <taxon>Pseudomonadati</taxon>
        <taxon>Pseudomonadota</taxon>
        <taxon>Alphaproteobacteria</taxon>
        <taxon>Hyphomicrobiales</taxon>
        <taxon>Rhizobiaceae</taxon>
        <taxon>Rhizobium/Agrobacterium group</taxon>
        <taxon>Rhizobium</taxon>
    </lineage>
</organism>
<sequence length="60" mass="6982">MHTTVDFLKRIGITKAGNGRVRTLLVESAWTYRYPARIGKRKLYRLEHNWLAYKGGVTAF</sequence>
<protein>
    <submittedName>
        <fullName evidence="1">Transposase</fullName>
    </submittedName>
</protein>